<dbReference type="Proteomes" id="UP001153199">
    <property type="component" value="Unassembled WGS sequence"/>
</dbReference>
<evidence type="ECO:0000313" key="2">
    <source>
        <dbReference type="EMBL" id="MDG6146508.1"/>
    </source>
</evidence>
<reference evidence="2" key="1">
    <citation type="submission" date="2022-06" db="EMBL/GenBank/DDBJ databases">
        <title>Lactococcus from bovine mastitis in China.</title>
        <authorList>
            <person name="Lin Y."/>
            <person name="Han B."/>
        </authorList>
    </citation>
    <scope>NUCLEOTIDE SEQUENCE</scope>
    <source>
        <strain evidence="2">Ningxia-I-26</strain>
    </source>
</reference>
<evidence type="ECO:0000256" key="1">
    <source>
        <dbReference type="ARBA" id="ARBA00006987"/>
    </source>
</evidence>
<dbReference type="AlphaFoldDB" id="A0A9X4P334"/>
<accession>A0A9X4P334</accession>
<comment type="similarity">
    <text evidence="1">Belongs to the UPF0065 (bug) family.</text>
</comment>
<dbReference type="PANTHER" id="PTHR42928">
    <property type="entry name" value="TRICARBOXYLATE-BINDING PROTEIN"/>
    <property type="match status" value="1"/>
</dbReference>
<dbReference type="InterPro" id="IPR005064">
    <property type="entry name" value="BUG"/>
</dbReference>
<keyword evidence="3" id="KW-1185">Reference proteome</keyword>
<dbReference type="Gene3D" id="3.40.190.150">
    <property type="entry name" value="Bordetella uptake gene, domain 1"/>
    <property type="match status" value="1"/>
</dbReference>
<gene>
    <name evidence="2" type="ORF">NF717_12765</name>
</gene>
<sequence>MGQAIVVDNKPGANGVLGIDAVAKSPPDGYTILLTDRGSLTVNPSLYVKLPYDPVKDFSYIGIAT</sequence>
<dbReference type="InterPro" id="IPR042100">
    <property type="entry name" value="Bug_dom1"/>
</dbReference>
<dbReference type="EMBL" id="JAMWFV010000350">
    <property type="protein sequence ID" value="MDG6146508.1"/>
    <property type="molecule type" value="Genomic_DNA"/>
</dbReference>
<proteinExistence type="inferred from homology"/>
<evidence type="ECO:0000313" key="3">
    <source>
        <dbReference type="Proteomes" id="UP001153199"/>
    </source>
</evidence>
<protein>
    <submittedName>
        <fullName evidence="2">Tripartite tricarboxylate transporter substrate-binding protein</fullName>
    </submittedName>
</protein>
<dbReference type="RefSeq" id="WP_279369282.1">
    <property type="nucleotide sequence ID" value="NZ_JAMWFV010000350.1"/>
</dbReference>
<dbReference type="Pfam" id="PF03401">
    <property type="entry name" value="TctC"/>
    <property type="match status" value="1"/>
</dbReference>
<feature type="non-terminal residue" evidence="2">
    <location>
        <position position="65"/>
    </location>
</feature>
<comment type="caution">
    <text evidence="2">The sequence shown here is derived from an EMBL/GenBank/DDBJ whole genome shotgun (WGS) entry which is preliminary data.</text>
</comment>
<organism evidence="2 3">
    <name type="scientific">Lactococcus formosensis</name>
    <dbReference type="NCBI Taxonomy" id="1281486"/>
    <lineage>
        <taxon>Bacteria</taxon>
        <taxon>Bacillati</taxon>
        <taxon>Bacillota</taxon>
        <taxon>Bacilli</taxon>
        <taxon>Lactobacillales</taxon>
        <taxon>Streptococcaceae</taxon>
        <taxon>Lactococcus</taxon>
    </lineage>
</organism>
<dbReference type="PANTHER" id="PTHR42928:SF5">
    <property type="entry name" value="BLR1237 PROTEIN"/>
    <property type="match status" value="1"/>
</dbReference>
<name>A0A9X4P334_9LACT</name>